<evidence type="ECO:0000313" key="2">
    <source>
        <dbReference type="EMBL" id="GJE97642.1"/>
    </source>
</evidence>
<dbReference type="CDD" id="cd04301">
    <property type="entry name" value="NAT_SF"/>
    <property type="match status" value="1"/>
</dbReference>
<accession>A0A9P3GLF9</accession>
<dbReference type="GO" id="GO:0016747">
    <property type="term" value="F:acyltransferase activity, transferring groups other than amino-acyl groups"/>
    <property type="evidence" value="ECO:0007669"/>
    <property type="project" value="InterPro"/>
</dbReference>
<sequence length="259" mass="28009">MEPLSEVEMAEHAAFAREVGADPLFSFTIQRYLIVRVRNPTSRVVYDAAKVASDALFDSKNGVISVKGCGGDPDIFFKLHLVLAQCAAANAYLFVAVDTRIWRAVGCLSAYHPGATQSDITASGVSSLSTNLFSDFVASLPADLQPFWTFLAPAVVNIVDYIVGDGGKKPAWAINSFAVLSEHRQKGLGTRLLHQLEKAVKHVATASSEATKKPIFMETQSALNYTIATKMGFVAHKPAPAIPFVTSSSFWILRKDVSD</sequence>
<organism evidence="2 3">
    <name type="scientific">Phanerochaete sordida</name>
    <dbReference type="NCBI Taxonomy" id="48140"/>
    <lineage>
        <taxon>Eukaryota</taxon>
        <taxon>Fungi</taxon>
        <taxon>Dikarya</taxon>
        <taxon>Basidiomycota</taxon>
        <taxon>Agaricomycotina</taxon>
        <taxon>Agaricomycetes</taxon>
        <taxon>Polyporales</taxon>
        <taxon>Phanerochaetaceae</taxon>
        <taxon>Phanerochaete</taxon>
    </lineage>
</organism>
<dbReference type="OrthoDB" id="2744543at2759"/>
<dbReference type="SUPFAM" id="SSF55729">
    <property type="entry name" value="Acyl-CoA N-acyltransferases (Nat)"/>
    <property type="match status" value="1"/>
</dbReference>
<dbReference type="InterPro" id="IPR000182">
    <property type="entry name" value="GNAT_dom"/>
</dbReference>
<name>A0A9P3GLF9_9APHY</name>
<keyword evidence="3" id="KW-1185">Reference proteome</keyword>
<dbReference type="AlphaFoldDB" id="A0A9P3GLF9"/>
<proteinExistence type="predicted"/>
<dbReference type="Gene3D" id="3.40.630.30">
    <property type="match status" value="1"/>
</dbReference>
<protein>
    <submittedName>
        <fullName evidence="2">GNAT family N-acetyltransferase</fullName>
    </submittedName>
</protein>
<dbReference type="Pfam" id="PF00583">
    <property type="entry name" value="Acetyltransf_1"/>
    <property type="match status" value="1"/>
</dbReference>
<dbReference type="Proteomes" id="UP000703269">
    <property type="component" value="Unassembled WGS sequence"/>
</dbReference>
<dbReference type="InterPro" id="IPR016181">
    <property type="entry name" value="Acyl_CoA_acyltransferase"/>
</dbReference>
<evidence type="ECO:0000259" key="1">
    <source>
        <dbReference type="PROSITE" id="PS51186"/>
    </source>
</evidence>
<dbReference type="PROSITE" id="PS51186">
    <property type="entry name" value="GNAT"/>
    <property type="match status" value="1"/>
</dbReference>
<gene>
    <name evidence="2" type="ORF">PsYK624_138630</name>
</gene>
<feature type="domain" description="N-acetyltransferase" evidence="1">
    <location>
        <begin position="115"/>
        <end position="258"/>
    </location>
</feature>
<comment type="caution">
    <text evidence="2">The sequence shown here is derived from an EMBL/GenBank/DDBJ whole genome shotgun (WGS) entry which is preliminary data.</text>
</comment>
<reference evidence="2 3" key="1">
    <citation type="submission" date="2021-08" db="EMBL/GenBank/DDBJ databases">
        <title>Draft Genome Sequence of Phanerochaete sordida strain YK-624.</title>
        <authorList>
            <person name="Mori T."/>
            <person name="Dohra H."/>
            <person name="Suzuki T."/>
            <person name="Kawagishi H."/>
            <person name="Hirai H."/>
        </authorList>
    </citation>
    <scope>NUCLEOTIDE SEQUENCE [LARGE SCALE GENOMIC DNA]</scope>
    <source>
        <strain evidence="2 3">YK-624</strain>
    </source>
</reference>
<evidence type="ECO:0000313" key="3">
    <source>
        <dbReference type="Proteomes" id="UP000703269"/>
    </source>
</evidence>
<dbReference type="EMBL" id="BPQB01000075">
    <property type="protein sequence ID" value="GJE97642.1"/>
    <property type="molecule type" value="Genomic_DNA"/>
</dbReference>